<proteinExistence type="inferred from homology"/>
<keyword evidence="5" id="KW-1185">Reference proteome</keyword>
<dbReference type="InterPro" id="IPR056729">
    <property type="entry name" value="GMPPB_C"/>
</dbReference>
<reference evidence="4" key="1">
    <citation type="submission" date="2021-02" db="EMBL/GenBank/DDBJ databases">
        <title>Activity-based single-cell genomes from oceanic crustal fluid captures similar information to metagenomic and metatranscriptomic surveys with orders of magnitude less sampling.</title>
        <authorList>
            <person name="D'Angelo T.S."/>
            <person name="Orcutt B.N."/>
        </authorList>
    </citation>
    <scope>NUCLEOTIDE SEQUENCE [LARGE SCALE GENOMIC DNA]</scope>
    <source>
        <strain evidence="4">AH-315-E05</strain>
    </source>
</reference>
<dbReference type="EMBL" id="JAFITA010000008">
    <property type="protein sequence ID" value="MBN4077415.1"/>
    <property type="molecule type" value="Genomic_DNA"/>
</dbReference>
<dbReference type="Gene3D" id="3.90.550.10">
    <property type="entry name" value="Spore Coat Polysaccharide Biosynthesis Protein SpsA, Chain A"/>
    <property type="match status" value="1"/>
</dbReference>
<feature type="domain" description="Mannose-1-phosphate guanyltransferase C-terminal" evidence="3">
    <location>
        <begin position="281"/>
        <end position="345"/>
    </location>
</feature>
<gene>
    <name evidence="4" type="ORF">JYT19_00730</name>
</gene>
<evidence type="ECO:0000313" key="4">
    <source>
        <dbReference type="EMBL" id="MBN4077415.1"/>
    </source>
</evidence>
<dbReference type="SUPFAM" id="SSF51161">
    <property type="entry name" value="Trimeric LpxA-like enzymes"/>
    <property type="match status" value="1"/>
</dbReference>
<dbReference type="CDD" id="cd04181">
    <property type="entry name" value="NTP_transferase"/>
    <property type="match status" value="1"/>
</dbReference>
<dbReference type="InterPro" id="IPR050486">
    <property type="entry name" value="Mannose-1P_guanyltransferase"/>
</dbReference>
<protein>
    <submittedName>
        <fullName evidence="4">NDP-sugar synthase</fullName>
    </submittedName>
</protein>
<accession>A0ABS3AVM8</accession>
<evidence type="ECO:0000313" key="5">
    <source>
        <dbReference type="Proteomes" id="UP000765003"/>
    </source>
</evidence>
<sequence length="348" mass="38979">MILAAGYGTRLRPITHDYPKPMAEVLGSPLLYFGLLNMKKAGIKNVVINLHHLSSSIVQSIGKEHDGLNISYSFEETLLGTGGGVKKAEKYLRSNGNPFLLFHGDTLFDFDLKKLFKSHNNDLDYATLVLKKVENMRGYGAVGIDENGQIKSFANWVDYKGPPLKERFFCGIHLLSPKIFDVIPMHEEYCITRQGYPNLIKNNKRIMASEHEGYFSDIGTPLRLWQANMDLLCGKPILKNIDPFHRFEKSLGPKDKNGMLINEKTIWIGKNTEIDKDATIKAPAIIDDGAIISKGAQVGPYSIVGKHSFVNKGAQVHFSVVFSDTHVGQNEVCNHRIICKEHRVDVNV</sequence>
<feature type="domain" description="Nucleotidyl transferase" evidence="2">
    <location>
        <begin position="1"/>
        <end position="231"/>
    </location>
</feature>
<dbReference type="Pfam" id="PF00483">
    <property type="entry name" value="NTP_transferase"/>
    <property type="match status" value="1"/>
</dbReference>
<dbReference type="PANTHER" id="PTHR22572">
    <property type="entry name" value="SUGAR-1-PHOSPHATE GUANYL TRANSFERASE"/>
    <property type="match status" value="1"/>
</dbReference>
<dbReference type="InterPro" id="IPR011004">
    <property type="entry name" value="Trimer_LpxA-like_sf"/>
</dbReference>
<organism evidence="4 5">
    <name type="scientific">Sulfobacillus acidophilus</name>
    <dbReference type="NCBI Taxonomy" id="53633"/>
    <lineage>
        <taxon>Bacteria</taxon>
        <taxon>Bacillati</taxon>
        <taxon>Bacillota</taxon>
        <taxon>Clostridia</taxon>
        <taxon>Eubacteriales</taxon>
        <taxon>Clostridiales Family XVII. Incertae Sedis</taxon>
        <taxon>Sulfobacillus</taxon>
    </lineage>
</organism>
<comment type="caution">
    <text evidence="4">The sequence shown here is derived from an EMBL/GenBank/DDBJ whole genome shotgun (WGS) entry which is preliminary data.</text>
</comment>
<dbReference type="InterPro" id="IPR005835">
    <property type="entry name" value="NTP_transferase_dom"/>
</dbReference>
<name>A0ABS3AVM8_9FIRM</name>
<dbReference type="Pfam" id="PF25087">
    <property type="entry name" value="GMPPB_C"/>
    <property type="match status" value="1"/>
</dbReference>
<evidence type="ECO:0000256" key="1">
    <source>
        <dbReference type="ARBA" id="ARBA00007274"/>
    </source>
</evidence>
<dbReference type="Gene3D" id="2.160.10.10">
    <property type="entry name" value="Hexapeptide repeat proteins"/>
    <property type="match status" value="1"/>
</dbReference>
<evidence type="ECO:0000259" key="3">
    <source>
        <dbReference type="Pfam" id="PF25087"/>
    </source>
</evidence>
<dbReference type="InterPro" id="IPR029044">
    <property type="entry name" value="Nucleotide-diphossugar_trans"/>
</dbReference>
<evidence type="ECO:0000259" key="2">
    <source>
        <dbReference type="Pfam" id="PF00483"/>
    </source>
</evidence>
<dbReference type="SUPFAM" id="SSF53448">
    <property type="entry name" value="Nucleotide-diphospho-sugar transferases"/>
    <property type="match status" value="1"/>
</dbReference>
<comment type="similarity">
    <text evidence="1">Belongs to the transferase hexapeptide repeat family.</text>
</comment>
<dbReference type="Proteomes" id="UP000765003">
    <property type="component" value="Unassembled WGS sequence"/>
</dbReference>